<dbReference type="RefSeq" id="WP_197171118.1">
    <property type="nucleotide sequence ID" value="NZ_SJPY01000002.1"/>
</dbReference>
<sequence>MTIRRRIFGVEIEAHPVVFPASAILVIAFVAIAASAPRRALMFFDYLQSTITHYFGWLYLASMTGFLLFALYLCFSRYGDIKLGRDEDKPEFSTVTWFAMLFSAGMGIGMLFFGVAEPMFHFLAPPNTRGTFITSSESLQAARSAMGMTFFHWCLHPWALYSIVGASIAFFGFRRGLPLSFRSLFEPLLGDRIHGRIGDSIDVLAVVATLFGLATSLGFGAKQVNAGLAYVFGLPQTTGTQIVLIICITGLAVASLLSGLHVGVRRLSEINMMLAGLLLLFLFVAGPTVYLLGALVENVGAYAERLPHASFWTASYSDSSRSQWLGNWTLFYWGWWISWSPFVGMFIARVSKGRTLREFISGVLLVPSTVAMVWLTGFGNTAIHQEIYKELHAEAPQVSGYYDYTPQSYRVMDLDAESGLPQSETGDWLVGPTAKGIANPQGVLMQQTDDGLITKSGNAVRYHRGILVHENGTIPYYPSTEEHFDGRYKAKDASLSLSGYLSEPVLTGSEKAQVDTTSTAMFVMLRAYPLPTVTALIGTLCVVLFFVTSSDSASLVADMIASGGNQNPSKGTRLFWGILEGVLASVLLVAGGLKALQTAAIAIGLPFCILIILMCVSLMKALREERRLSAATSRK</sequence>
<evidence type="ECO:0000256" key="3">
    <source>
        <dbReference type="ARBA" id="ARBA00022448"/>
    </source>
</evidence>
<dbReference type="AlphaFoldDB" id="A0A5C6EA37"/>
<comment type="similarity">
    <text evidence="2">Belongs to the BCCT transporter (TC 2.A.15) family.</text>
</comment>
<feature type="transmembrane region" description="Helical" evidence="8">
    <location>
        <begin position="241"/>
        <end position="262"/>
    </location>
</feature>
<dbReference type="GO" id="GO:0022857">
    <property type="term" value="F:transmembrane transporter activity"/>
    <property type="evidence" value="ECO:0007669"/>
    <property type="project" value="InterPro"/>
</dbReference>
<organism evidence="9 10">
    <name type="scientific">Novipirellula aureliae</name>
    <dbReference type="NCBI Taxonomy" id="2527966"/>
    <lineage>
        <taxon>Bacteria</taxon>
        <taxon>Pseudomonadati</taxon>
        <taxon>Planctomycetota</taxon>
        <taxon>Planctomycetia</taxon>
        <taxon>Pirellulales</taxon>
        <taxon>Pirellulaceae</taxon>
        <taxon>Novipirellula</taxon>
    </lineage>
</organism>
<dbReference type="Proteomes" id="UP000315471">
    <property type="component" value="Unassembled WGS sequence"/>
</dbReference>
<evidence type="ECO:0000256" key="2">
    <source>
        <dbReference type="ARBA" id="ARBA00005658"/>
    </source>
</evidence>
<comment type="caution">
    <text evidence="9">The sequence shown here is derived from an EMBL/GenBank/DDBJ whole genome shotgun (WGS) entry which is preliminary data.</text>
</comment>
<dbReference type="InterPro" id="IPR018093">
    <property type="entry name" value="BCCT_CS"/>
</dbReference>
<feature type="transmembrane region" description="Helical" evidence="8">
    <location>
        <begin position="12"/>
        <end position="34"/>
    </location>
</feature>
<comment type="subcellular location">
    <subcellularLocation>
        <location evidence="1">Cell membrane</location>
        <topology evidence="1">Multi-pass membrane protein</topology>
    </subcellularLocation>
</comment>
<gene>
    <name evidence="9" type="primary">opuD</name>
    <name evidence="9" type="ORF">Q31b_15540</name>
</gene>
<dbReference type="EMBL" id="SJPY01000002">
    <property type="protein sequence ID" value="TWU44019.1"/>
    <property type="molecule type" value="Genomic_DNA"/>
</dbReference>
<protein>
    <submittedName>
        <fullName evidence="9">Glycine betaine transporter OpuD</fullName>
    </submittedName>
</protein>
<keyword evidence="7 8" id="KW-0472">Membrane</keyword>
<dbReference type="GO" id="GO:0005886">
    <property type="term" value="C:plasma membrane"/>
    <property type="evidence" value="ECO:0007669"/>
    <property type="project" value="UniProtKB-SubCell"/>
</dbReference>
<dbReference type="PANTHER" id="PTHR30047">
    <property type="entry name" value="HIGH-AFFINITY CHOLINE TRANSPORT PROTEIN-RELATED"/>
    <property type="match status" value="1"/>
</dbReference>
<keyword evidence="3" id="KW-0813">Transport</keyword>
<feature type="transmembrane region" description="Helical" evidence="8">
    <location>
        <begin position="95"/>
        <end position="116"/>
    </location>
</feature>
<keyword evidence="10" id="KW-1185">Reference proteome</keyword>
<evidence type="ECO:0000256" key="8">
    <source>
        <dbReference type="SAM" id="Phobius"/>
    </source>
</evidence>
<dbReference type="Pfam" id="PF02028">
    <property type="entry name" value="BCCT"/>
    <property type="match status" value="2"/>
</dbReference>
<keyword evidence="5 8" id="KW-0812">Transmembrane</keyword>
<dbReference type="NCBIfam" id="TIGR00842">
    <property type="entry name" value="bcct"/>
    <property type="match status" value="1"/>
</dbReference>
<feature type="transmembrane region" description="Helical" evidence="8">
    <location>
        <begin position="599"/>
        <end position="619"/>
    </location>
</feature>
<evidence type="ECO:0000313" key="9">
    <source>
        <dbReference type="EMBL" id="TWU44019.1"/>
    </source>
</evidence>
<evidence type="ECO:0000256" key="7">
    <source>
        <dbReference type="ARBA" id="ARBA00023136"/>
    </source>
</evidence>
<feature type="transmembrane region" description="Helical" evidence="8">
    <location>
        <begin position="359"/>
        <end position="379"/>
    </location>
</feature>
<evidence type="ECO:0000256" key="5">
    <source>
        <dbReference type="ARBA" id="ARBA00022692"/>
    </source>
</evidence>
<keyword evidence="6 8" id="KW-1133">Transmembrane helix</keyword>
<accession>A0A5C6EA37</accession>
<reference evidence="9 10" key="1">
    <citation type="submission" date="2019-02" db="EMBL/GenBank/DDBJ databases">
        <title>Deep-cultivation of Planctomycetes and their phenomic and genomic characterization uncovers novel biology.</title>
        <authorList>
            <person name="Wiegand S."/>
            <person name="Jogler M."/>
            <person name="Boedeker C."/>
            <person name="Pinto D."/>
            <person name="Vollmers J."/>
            <person name="Rivas-Marin E."/>
            <person name="Kohn T."/>
            <person name="Peeters S.H."/>
            <person name="Heuer A."/>
            <person name="Rast P."/>
            <person name="Oberbeckmann S."/>
            <person name="Bunk B."/>
            <person name="Jeske O."/>
            <person name="Meyerdierks A."/>
            <person name="Storesund J.E."/>
            <person name="Kallscheuer N."/>
            <person name="Luecker S."/>
            <person name="Lage O.M."/>
            <person name="Pohl T."/>
            <person name="Merkel B.J."/>
            <person name="Hornburger P."/>
            <person name="Mueller R.-W."/>
            <person name="Bruemmer F."/>
            <person name="Labrenz M."/>
            <person name="Spormann A.M."/>
            <person name="Op Den Camp H."/>
            <person name="Overmann J."/>
            <person name="Amann R."/>
            <person name="Jetten M.S.M."/>
            <person name="Mascher T."/>
            <person name="Medema M.H."/>
            <person name="Devos D.P."/>
            <person name="Kaster A.-K."/>
            <person name="Ovreas L."/>
            <person name="Rohde M."/>
            <person name="Galperin M.Y."/>
            <person name="Jogler C."/>
        </authorList>
    </citation>
    <scope>NUCLEOTIDE SEQUENCE [LARGE SCALE GENOMIC DNA]</scope>
    <source>
        <strain evidence="9 10">Q31b</strain>
    </source>
</reference>
<feature type="transmembrane region" description="Helical" evidence="8">
    <location>
        <begin position="201"/>
        <end position="221"/>
    </location>
</feature>
<dbReference type="InterPro" id="IPR000060">
    <property type="entry name" value="BCCT_transptr"/>
</dbReference>
<feature type="transmembrane region" description="Helical" evidence="8">
    <location>
        <begin position="150"/>
        <end position="173"/>
    </location>
</feature>
<dbReference type="PROSITE" id="PS01303">
    <property type="entry name" value="BCCT"/>
    <property type="match status" value="1"/>
</dbReference>
<feature type="transmembrane region" description="Helical" evidence="8">
    <location>
        <begin position="574"/>
        <end position="593"/>
    </location>
</feature>
<evidence type="ECO:0000256" key="6">
    <source>
        <dbReference type="ARBA" id="ARBA00022989"/>
    </source>
</evidence>
<feature type="transmembrane region" description="Helical" evidence="8">
    <location>
        <begin position="274"/>
        <end position="296"/>
    </location>
</feature>
<feature type="transmembrane region" description="Helical" evidence="8">
    <location>
        <begin position="330"/>
        <end position="347"/>
    </location>
</feature>
<evidence type="ECO:0000256" key="4">
    <source>
        <dbReference type="ARBA" id="ARBA00022475"/>
    </source>
</evidence>
<evidence type="ECO:0000313" key="10">
    <source>
        <dbReference type="Proteomes" id="UP000315471"/>
    </source>
</evidence>
<keyword evidence="4" id="KW-1003">Cell membrane</keyword>
<evidence type="ECO:0000256" key="1">
    <source>
        <dbReference type="ARBA" id="ARBA00004651"/>
    </source>
</evidence>
<dbReference type="PANTHER" id="PTHR30047:SF7">
    <property type="entry name" value="HIGH-AFFINITY CHOLINE TRANSPORT PROTEIN"/>
    <property type="match status" value="1"/>
</dbReference>
<proteinExistence type="inferred from homology"/>
<feature type="transmembrane region" description="Helical" evidence="8">
    <location>
        <begin position="528"/>
        <end position="547"/>
    </location>
</feature>
<feature type="transmembrane region" description="Helical" evidence="8">
    <location>
        <begin position="54"/>
        <end position="75"/>
    </location>
</feature>
<name>A0A5C6EA37_9BACT</name>